<name>A0A7V4DED7_9BACT</name>
<feature type="transmembrane region" description="Helical" evidence="2">
    <location>
        <begin position="415"/>
        <end position="434"/>
    </location>
</feature>
<keyword evidence="2" id="KW-0812">Transmembrane</keyword>
<keyword evidence="3" id="KW-0732">Signal</keyword>
<sequence length="441" mass="50767">MKSRLVFLLLLGVFLSSGWAALAQPPVREQLVYSLTSFNGSTYSKSFAPQSEDTIYLIANTNSVVTPRKTIVYYWPITRRYMAGFSTLNEAVPGKLEILQGGKVIAALEEQKYVLYYPEGYWSEKTVMYLGAEADAKYDEYKKAMDEFNAKLKEYYEAMQKYREELNKFFEEVRRRREAGETGPLNIPVPKEPSPPEFVNFYVSEPATGFVVNLPPGHYEIRVRLEDGTVLEGSEKKLVVFTSRRKGGVGYEIIPGNRWTKRENCDDPSWIIHAVGKNELYFNPFTQEEYNELYHNKLQDPQNIGRIERWKWVHADPVKDATLLFGRGKEVLKAVTRAPYFVKQIPGPELGYEIVDYDEDLKKRGYKPTFESYKVVLGPELPKVDYTIQTVASENQMPLPKSERTIRLLRKAYSMYLYPLAFLPLAVGVGIVITRRARIET</sequence>
<keyword evidence="2" id="KW-0472">Membrane</keyword>
<organism evidence="4">
    <name type="scientific">Candidatus Caldatribacterium californiense</name>
    <dbReference type="NCBI Taxonomy" id="1454726"/>
    <lineage>
        <taxon>Bacteria</taxon>
        <taxon>Pseudomonadati</taxon>
        <taxon>Atribacterota</taxon>
        <taxon>Atribacteria</taxon>
        <taxon>Atribacterales</taxon>
        <taxon>Candidatus Caldatribacteriaceae</taxon>
        <taxon>Candidatus Caldatribacterium</taxon>
    </lineage>
</organism>
<accession>A0A7V4DED7</accession>
<protein>
    <submittedName>
        <fullName evidence="4">Uncharacterized protein</fullName>
    </submittedName>
</protein>
<evidence type="ECO:0000313" key="4">
    <source>
        <dbReference type="EMBL" id="HGI31106.1"/>
    </source>
</evidence>
<evidence type="ECO:0000256" key="3">
    <source>
        <dbReference type="SAM" id="SignalP"/>
    </source>
</evidence>
<feature type="coiled-coil region" evidence="1">
    <location>
        <begin position="138"/>
        <end position="179"/>
    </location>
</feature>
<gene>
    <name evidence="4" type="ORF">ENV30_07370</name>
</gene>
<dbReference type="EMBL" id="DTFV01000110">
    <property type="protein sequence ID" value="HGI31106.1"/>
    <property type="molecule type" value="Genomic_DNA"/>
</dbReference>
<feature type="signal peptide" evidence="3">
    <location>
        <begin position="1"/>
        <end position="23"/>
    </location>
</feature>
<reference evidence="4" key="1">
    <citation type="journal article" date="2020" name="mSystems">
        <title>Genome- and Community-Level Interaction Insights into Carbon Utilization and Element Cycling Functions of Hydrothermarchaeota in Hydrothermal Sediment.</title>
        <authorList>
            <person name="Zhou Z."/>
            <person name="Liu Y."/>
            <person name="Xu W."/>
            <person name="Pan J."/>
            <person name="Luo Z.H."/>
            <person name="Li M."/>
        </authorList>
    </citation>
    <scope>NUCLEOTIDE SEQUENCE [LARGE SCALE GENOMIC DNA]</scope>
    <source>
        <strain evidence="4">SpSt-747</strain>
    </source>
</reference>
<evidence type="ECO:0000256" key="1">
    <source>
        <dbReference type="SAM" id="Coils"/>
    </source>
</evidence>
<comment type="caution">
    <text evidence="4">The sequence shown here is derived from an EMBL/GenBank/DDBJ whole genome shotgun (WGS) entry which is preliminary data.</text>
</comment>
<keyword evidence="1" id="KW-0175">Coiled coil</keyword>
<proteinExistence type="predicted"/>
<feature type="chain" id="PRO_5031311981" evidence="3">
    <location>
        <begin position="24"/>
        <end position="441"/>
    </location>
</feature>
<dbReference type="AlphaFoldDB" id="A0A7V4DED7"/>
<keyword evidence="2" id="KW-1133">Transmembrane helix</keyword>
<evidence type="ECO:0000256" key="2">
    <source>
        <dbReference type="SAM" id="Phobius"/>
    </source>
</evidence>